<comment type="caution">
    <text evidence="2">The sequence shown here is derived from an EMBL/GenBank/DDBJ whole genome shotgun (WGS) entry which is preliminary data.</text>
</comment>
<comment type="subcellular location">
    <subcellularLocation>
        <location evidence="1">Nucleus</location>
    </subcellularLocation>
</comment>
<sequence>MPLSQEDSARAIALVHVGFSIREAANSLGFARSSVHRAVLRFRQTGGYTRRPGSGRRRSTSARDNRYITMLSLRNRHMTAVEIRNQLERGPIDQQLDQNFSESNGSRYSLAMNRDLLSDLQMDGREFGEDQENATHLAIFLKGSVLMEDQLWYGEGVLHDNLKEDFPVLLHGTVLLDTIRSGTIRCWIELSNWIELPLIDEISDAESLMNDNYLYLTR</sequence>
<accession>A0A8J6LB20</accession>
<evidence type="ECO:0000313" key="3">
    <source>
        <dbReference type="Proteomes" id="UP000719412"/>
    </source>
</evidence>
<organism evidence="2 3">
    <name type="scientific">Tenebrio molitor</name>
    <name type="common">Yellow mealworm beetle</name>
    <dbReference type="NCBI Taxonomy" id="7067"/>
    <lineage>
        <taxon>Eukaryota</taxon>
        <taxon>Metazoa</taxon>
        <taxon>Ecdysozoa</taxon>
        <taxon>Arthropoda</taxon>
        <taxon>Hexapoda</taxon>
        <taxon>Insecta</taxon>
        <taxon>Pterygota</taxon>
        <taxon>Neoptera</taxon>
        <taxon>Endopterygota</taxon>
        <taxon>Coleoptera</taxon>
        <taxon>Polyphaga</taxon>
        <taxon>Cucujiformia</taxon>
        <taxon>Tenebrionidae</taxon>
        <taxon>Tenebrio</taxon>
    </lineage>
</organism>
<keyword evidence="3" id="KW-1185">Reference proteome</keyword>
<name>A0A8J6LB20_TENMO</name>
<evidence type="ECO:0000256" key="1">
    <source>
        <dbReference type="ARBA" id="ARBA00004123"/>
    </source>
</evidence>
<reference evidence="2" key="2">
    <citation type="submission" date="2021-08" db="EMBL/GenBank/DDBJ databases">
        <authorList>
            <person name="Eriksson T."/>
        </authorList>
    </citation>
    <scope>NUCLEOTIDE SEQUENCE</scope>
    <source>
        <strain evidence="2">Stoneville</strain>
        <tissue evidence="2">Whole head</tissue>
    </source>
</reference>
<dbReference type="GO" id="GO:0005634">
    <property type="term" value="C:nucleus"/>
    <property type="evidence" value="ECO:0007669"/>
    <property type="project" value="UniProtKB-SubCell"/>
</dbReference>
<dbReference type="AlphaFoldDB" id="A0A8J6LB20"/>
<protein>
    <submittedName>
        <fullName evidence="2">Uncharacterized protein</fullName>
    </submittedName>
</protein>
<proteinExistence type="predicted"/>
<dbReference type="EMBL" id="JABDTM020025876">
    <property type="protein sequence ID" value="KAH0812663.1"/>
    <property type="molecule type" value="Genomic_DNA"/>
</dbReference>
<dbReference type="InterPro" id="IPR009057">
    <property type="entry name" value="Homeodomain-like_sf"/>
</dbReference>
<gene>
    <name evidence="2" type="ORF">GEV33_010128</name>
</gene>
<dbReference type="Proteomes" id="UP000719412">
    <property type="component" value="Unassembled WGS sequence"/>
</dbReference>
<evidence type="ECO:0000313" key="2">
    <source>
        <dbReference type="EMBL" id="KAH0812663.1"/>
    </source>
</evidence>
<reference evidence="2" key="1">
    <citation type="journal article" date="2020" name="J Insects Food Feed">
        <title>The yellow mealworm (Tenebrio molitor) genome: a resource for the emerging insects as food and feed industry.</title>
        <authorList>
            <person name="Eriksson T."/>
            <person name="Andere A."/>
            <person name="Kelstrup H."/>
            <person name="Emery V."/>
            <person name="Picard C."/>
        </authorList>
    </citation>
    <scope>NUCLEOTIDE SEQUENCE</scope>
    <source>
        <strain evidence="2">Stoneville</strain>
        <tissue evidence="2">Whole head</tissue>
    </source>
</reference>
<dbReference type="SUPFAM" id="SSF46689">
    <property type="entry name" value="Homeodomain-like"/>
    <property type="match status" value="1"/>
</dbReference>